<organism evidence="1">
    <name type="scientific">marine sediment metagenome</name>
    <dbReference type="NCBI Taxonomy" id="412755"/>
    <lineage>
        <taxon>unclassified sequences</taxon>
        <taxon>metagenomes</taxon>
        <taxon>ecological metagenomes</taxon>
    </lineage>
</organism>
<gene>
    <name evidence="1" type="ORF">LCGC14_2032310</name>
</gene>
<proteinExistence type="predicted"/>
<dbReference type="AlphaFoldDB" id="A0A0F9EUI7"/>
<sequence>MEFEYCSQNRGYQTIIEKGEPFLVFSCIWFNVYRIYHGFYDEEIVVWKWRRIFAYREKKLRRLKFHTLLKKVHRHIKGSRRADN</sequence>
<dbReference type="EMBL" id="LAZR01023674">
    <property type="protein sequence ID" value="KKL77704.1"/>
    <property type="molecule type" value="Genomic_DNA"/>
</dbReference>
<comment type="caution">
    <text evidence="1">The sequence shown here is derived from an EMBL/GenBank/DDBJ whole genome shotgun (WGS) entry which is preliminary data.</text>
</comment>
<reference evidence="1" key="1">
    <citation type="journal article" date="2015" name="Nature">
        <title>Complex archaea that bridge the gap between prokaryotes and eukaryotes.</title>
        <authorList>
            <person name="Spang A."/>
            <person name="Saw J.H."/>
            <person name="Jorgensen S.L."/>
            <person name="Zaremba-Niedzwiedzka K."/>
            <person name="Martijn J."/>
            <person name="Lind A.E."/>
            <person name="van Eijk R."/>
            <person name="Schleper C."/>
            <person name="Guy L."/>
            <person name="Ettema T.J."/>
        </authorList>
    </citation>
    <scope>NUCLEOTIDE SEQUENCE</scope>
</reference>
<name>A0A0F9EUI7_9ZZZZ</name>
<accession>A0A0F9EUI7</accession>
<evidence type="ECO:0000313" key="1">
    <source>
        <dbReference type="EMBL" id="KKL77704.1"/>
    </source>
</evidence>
<protein>
    <submittedName>
        <fullName evidence="1">Uncharacterized protein</fullName>
    </submittedName>
</protein>